<comment type="similarity">
    <text evidence="1 3">Belongs to the short-chain dehydrogenases/reductases (SDR) family.</text>
</comment>
<dbReference type="OrthoDB" id="9806974at2"/>
<dbReference type="PANTHER" id="PTHR44196:SF1">
    <property type="entry name" value="DEHYDROGENASE_REDUCTASE SDR FAMILY MEMBER 7B"/>
    <property type="match status" value="1"/>
</dbReference>
<evidence type="ECO:0000256" key="1">
    <source>
        <dbReference type="ARBA" id="ARBA00006484"/>
    </source>
</evidence>
<dbReference type="PRINTS" id="PR00081">
    <property type="entry name" value="GDHRDH"/>
</dbReference>
<dbReference type="InterPro" id="IPR020904">
    <property type="entry name" value="Sc_DH/Rdtase_CS"/>
</dbReference>
<sequence>MDSDRRVAVITGAASGIGLALTKACIERGFHVVMADNSVSELCDRVEQLSLGAQTDVLGVVCDVAKPESLRHLAKQTFERFNRVDFLFNNAGISGHLAPIWELACEHIHKVMDVNLFGVINGIQAFLPTMFKQPHRSHIINMASLYGLCSGSQMSAYAMSKHAIVALSESLHFDLQRLEKPVSVSVVCPSFANTRLLINSTPLHSDKFHGMLSDLIARSRPPEDIAEHILNEVAKDTFYILPDKEVKDYCEQRAQAIIEQNDPHQHSIEKIISSLSKRAMPEETE</sequence>
<dbReference type="CDD" id="cd05233">
    <property type="entry name" value="SDR_c"/>
    <property type="match status" value="1"/>
</dbReference>
<dbReference type="SUPFAM" id="SSF51735">
    <property type="entry name" value="NAD(P)-binding Rossmann-fold domains"/>
    <property type="match status" value="1"/>
</dbReference>
<dbReference type="InterPro" id="IPR036291">
    <property type="entry name" value="NAD(P)-bd_dom_sf"/>
</dbReference>
<dbReference type="Proteomes" id="UP000054877">
    <property type="component" value="Unassembled WGS sequence"/>
</dbReference>
<dbReference type="InterPro" id="IPR002347">
    <property type="entry name" value="SDR_fam"/>
</dbReference>
<dbReference type="GO" id="GO:0016020">
    <property type="term" value="C:membrane"/>
    <property type="evidence" value="ECO:0007669"/>
    <property type="project" value="TreeGrafter"/>
</dbReference>
<gene>
    <name evidence="4" type="ORF">Lspi_1675</name>
</gene>
<dbReference type="Gene3D" id="3.40.50.720">
    <property type="entry name" value="NAD(P)-binding Rossmann-like Domain"/>
    <property type="match status" value="1"/>
</dbReference>
<keyword evidence="5" id="KW-1185">Reference proteome</keyword>
<evidence type="ECO:0000256" key="2">
    <source>
        <dbReference type="ARBA" id="ARBA00023002"/>
    </source>
</evidence>
<reference evidence="4 5" key="1">
    <citation type="submission" date="2015-11" db="EMBL/GenBank/DDBJ databases">
        <title>Genomic analysis of 38 Legionella species identifies large and diverse effector repertoires.</title>
        <authorList>
            <person name="Burstein D."/>
            <person name="Amaro F."/>
            <person name="Zusman T."/>
            <person name="Lifshitz Z."/>
            <person name="Cohen O."/>
            <person name="Gilbert J.A."/>
            <person name="Pupko T."/>
            <person name="Shuman H.A."/>
            <person name="Segal G."/>
        </authorList>
    </citation>
    <scope>NUCLEOTIDE SEQUENCE [LARGE SCALE GENOMIC DNA]</scope>
    <source>
        <strain evidence="4 5">Mt.St.Helens-9</strain>
    </source>
</reference>
<dbReference type="GO" id="GO:0016491">
    <property type="term" value="F:oxidoreductase activity"/>
    <property type="evidence" value="ECO:0007669"/>
    <property type="project" value="UniProtKB-KW"/>
</dbReference>
<dbReference type="Pfam" id="PF00106">
    <property type="entry name" value="adh_short"/>
    <property type="match status" value="1"/>
</dbReference>
<name>A0A0W0Z2G0_LEGSP</name>
<protein>
    <submittedName>
        <fullName evidence="4">Oxidoreductase dehydrogenase, short chain</fullName>
    </submittedName>
</protein>
<proteinExistence type="inferred from homology"/>
<organism evidence="4 5">
    <name type="scientific">Legionella spiritensis</name>
    <dbReference type="NCBI Taxonomy" id="452"/>
    <lineage>
        <taxon>Bacteria</taxon>
        <taxon>Pseudomonadati</taxon>
        <taxon>Pseudomonadota</taxon>
        <taxon>Gammaproteobacteria</taxon>
        <taxon>Legionellales</taxon>
        <taxon>Legionellaceae</taxon>
        <taxon>Legionella</taxon>
    </lineage>
</organism>
<accession>A0A0W0Z2G0</accession>
<evidence type="ECO:0000313" key="5">
    <source>
        <dbReference type="Proteomes" id="UP000054877"/>
    </source>
</evidence>
<dbReference type="PRINTS" id="PR00080">
    <property type="entry name" value="SDRFAMILY"/>
</dbReference>
<keyword evidence="2" id="KW-0560">Oxidoreductase</keyword>
<dbReference type="EMBL" id="LNYX01000019">
    <property type="protein sequence ID" value="KTD63349.1"/>
    <property type="molecule type" value="Genomic_DNA"/>
</dbReference>
<dbReference type="RefSeq" id="WP_058483603.1">
    <property type="nucleotide sequence ID" value="NZ_CAAAII010000017.1"/>
</dbReference>
<evidence type="ECO:0000256" key="3">
    <source>
        <dbReference type="RuleBase" id="RU000363"/>
    </source>
</evidence>
<dbReference type="PATRIC" id="fig|452.5.peg.1839"/>
<dbReference type="PROSITE" id="PS00061">
    <property type="entry name" value="ADH_SHORT"/>
    <property type="match status" value="1"/>
</dbReference>
<dbReference type="AlphaFoldDB" id="A0A0W0Z2G0"/>
<comment type="caution">
    <text evidence="4">The sequence shown here is derived from an EMBL/GenBank/DDBJ whole genome shotgun (WGS) entry which is preliminary data.</text>
</comment>
<dbReference type="PANTHER" id="PTHR44196">
    <property type="entry name" value="DEHYDROGENASE/REDUCTASE SDR FAMILY MEMBER 7B"/>
    <property type="match status" value="1"/>
</dbReference>
<dbReference type="STRING" id="452.Lspi_1675"/>
<evidence type="ECO:0000313" key="4">
    <source>
        <dbReference type="EMBL" id="KTD63349.1"/>
    </source>
</evidence>